<protein>
    <submittedName>
        <fullName evidence="12">ATP synthase beta chain</fullName>
    </submittedName>
</protein>
<keyword evidence="7" id="KW-0406">Ion transport</keyword>
<dbReference type="InterPro" id="IPR050053">
    <property type="entry name" value="ATPase_alpha/beta_chains"/>
</dbReference>
<gene>
    <name evidence="12" type="ORF">MGALLINA_01150</name>
</gene>
<comment type="caution">
    <text evidence="12">The sequence shown here is derived from an EMBL/GenBank/DDBJ whole genome shotgun (WGS) entry which is preliminary data.</text>
</comment>
<keyword evidence="3" id="KW-0813">Transport</keyword>
<sequence>MAKITKLWSDVVEIELTNNEKVKIDWILETKNKLSVLMIKKIINETKILAVIVKSDENLIIGQELTIKKHSFMTPIGQKAKGNIFNIEGESLNTKGNDFDLVEMNSTITVNDDYAYKPEILETGIKAIDFFIPILKGSKIGIFGGAGVGKTVLMKEMIFNLSTNQKRTSSIFVGAGERSREGVELYDDLKESDLMKNSTMYIAQMNERAGARMSIVSAGVTAAEYLRDNEKENVLLFIDNIFRFLQAGSETAVSLDKKTSVGGYQATLNTEISQIENRLFSNQNGSITSFQTVFLPMDDLSDPSAVAVFSHLNGSLVLSREIAAKNIYPSFDPLESNSDSVNPQIIGDKHFNAILEVKKILQRYKELEDVILILGYDELDAESKKVVKKALQLQNFFSQYFSVTQHFTGEKGVFVPLNKTVDSVIKILNEDFIDIEPEKFSYISTTDDLLK</sequence>
<evidence type="ECO:0000256" key="2">
    <source>
        <dbReference type="ARBA" id="ARBA00008936"/>
    </source>
</evidence>
<feature type="domain" description="AAA+ ATPase" evidence="11">
    <location>
        <begin position="136"/>
        <end position="377"/>
    </location>
</feature>
<dbReference type="InterPro" id="IPR027417">
    <property type="entry name" value="P-loop_NTPase"/>
</dbReference>
<keyword evidence="10" id="KW-0066">ATP synthesis</keyword>
<evidence type="ECO:0000256" key="3">
    <source>
        <dbReference type="ARBA" id="ARBA00022448"/>
    </source>
</evidence>
<keyword evidence="4" id="KW-0547">Nucleotide-binding</keyword>
<comment type="similarity">
    <text evidence="2">Belongs to the ATPase alpha/beta chains family.</text>
</comment>
<dbReference type="NCBIfam" id="NF045934">
    <property type="entry name" value="MSC_0618_beta"/>
    <property type="match status" value="1"/>
</dbReference>
<evidence type="ECO:0000256" key="4">
    <source>
        <dbReference type="ARBA" id="ARBA00022741"/>
    </source>
</evidence>
<proteinExistence type="inferred from homology"/>
<dbReference type="PANTHER" id="PTHR15184">
    <property type="entry name" value="ATP SYNTHASE"/>
    <property type="match status" value="1"/>
</dbReference>
<evidence type="ECO:0000259" key="11">
    <source>
        <dbReference type="SMART" id="SM00382"/>
    </source>
</evidence>
<dbReference type="InterPro" id="IPR003593">
    <property type="entry name" value="AAA+_ATPase"/>
</dbReference>
<keyword evidence="8" id="KW-0472">Membrane</keyword>
<dbReference type="Pfam" id="PF22919">
    <property type="entry name" value="ATP-synt_VA_C"/>
    <property type="match status" value="1"/>
</dbReference>
<evidence type="ECO:0000256" key="6">
    <source>
        <dbReference type="ARBA" id="ARBA00022967"/>
    </source>
</evidence>
<evidence type="ECO:0000256" key="9">
    <source>
        <dbReference type="ARBA" id="ARBA00023196"/>
    </source>
</evidence>
<keyword evidence="6" id="KW-1278">Translocase</keyword>
<dbReference type="Pfam" id="PF00006">
    <property type="entry name" value="ATP-synt_ab"/>
    <property type="match status" value="1"/>
</dbReference>
<dbReference type="OrthoDB" id="9801639at2"/>
<dbReference type="SUPFAM" id="SSF52540">
    <property type="entry name" value="P-loop containing nucleoside triphosphate hydrolases"/>
    <property type="match status" value="1"/>
</dbReference>
<keyword evidence="5" id="KW-0067">ATP-binding</keyword>
<dbReference type="InterPro" id="IPR055190">
    <property type="entry name" value="ATP-synt_VA_C"/>
</dbReference>
<evidence type="ECO:0000256" key="10">
    <source>
        <dbReference type="ARBA" id="ARBA00023310"/>
    </source>
</evidence>
<keyword evidence="13" id="KW-1185">Reference proteome</keyword>
<dbReference type="EMBL" id="LVLH01000020">
    <property type="protein sequence ID" value="OAB49080.1"/>
    <property type="molecule type" value="Genomic_DNA"/>
</dbReference>
<dbReference type="Proteomes" id="UP000076983">
    <property type="component" value="Unassembled WGS sequence"/>
</dbReference>
<evidence type="ECO:0000256" key="1">
    <source>
        <dbReference type="ARBA" id="ARBA00004370"/>
    </source>
</evidence>
<dbReference type="PANTHER" id="PTHR15184:SF71">
    <property type="entry name" value="ATP SYNTHASE SUBUNIT BETA, MITOCHONDRIAL"/>
    <property type="match status" value="1"/>
</dbReference>
<dbReference type="Gene3D" id="3.40.50.300">
    <property type="entry name" value="P-loop containing nucleotide triphosphate hydrolases"/>
    <property type="match status" value="1"/>
</dbReference>
<dbReference type="InterPro" id="IPR000194">
    <property type="entry name" value="ATPase_F1/V1/A1_a/bsu_nucl-bd"/>
</dbReference>
<dbReference type="SUPFAM" id="SSF47917">
    <property type="entry name" value="C-terminal domain of alpha and beta subunits of F1 ATP synthase"/>
    <property type="match status" value="1"/>
</dbReference>
<dbReference type="STRING" id="29557.MGALLINA_01150"/>
<dbReference type="GO" id="GO:0045259">
    <property type="term" value="C:proton-transporting ATP synthase complex"/>
    <property type="evidence" value="ECO:0007669"/>
    <property type="project" value="UniProtKB-KW"/>
</dbReference>
<keyword evidence="9" id="KW-0139">CF(1)</keyword>
<dbReference type="SMART" id="SM00382">
    <property type="entry name" value="AAA"/>
    <property type="match status" value="1"/>
</dbReference>
<evidence type="ECO:0000313" key="12">
    <source>
        <dbReference type="EMBL" id="OAB49080.1"/>
    </source>
</evidence>
<reference evidence="12 13" key="1">
    <citation type="submission" date="2016-03" db="EMBL/GenBank/DDBJ databases">
        <title>Genome sequence of Mycoplasma gallinarum strain Mgn_IPT.</title>
        <authorList>
            <person name="Yacoub E."/>
            <person name="Sirand-Pugnet P."/>
            <person name="Barre A."/>
            <person name="Maurier F."/>
            <person name="Blanchard A."/>
            <person name="Ben Abdelmoumen B.M."/>
        </authorList>
    </citation>
    <scope>NUCLEOTIDE SEQUENCE [LARGE SCALE GENOMIC DNA]</scope>
    <source>
        <strain evidence="12 13">Mgn_IPT</strain>
    </source>
</reference>
<accession>A0A168RL10</accession>
<dbReference type="GO" id="GO:0046933">
    <property type="term" value="F:proton-transporting ATP synthase activity, rotational mechanism"/>
    <property type="evidence" value="ECO:0007669"/>
    <property type="project" value="TreeGrafter"/>
</dbReference>
<dbReference type="PATRIC" id="fig|29557.3.peg.106"/>
<dbReference type="InterPro" id="IPR024034">
    <property type="entry name" value="ATPase_F1/V1_b/a_C"/>
</dbReference>
<dbReference type="Gene3D" id="1.10.1140.10">
    <property type="entry name" value="Bovine Mitochondrial F1-atpase, Atp Synthase Beta Chain, Chain D, domain 3"/>
    <property type="match status" value="1"/>
</dbReference>
<comment type="subcellular location">
    <subcellularLocation>
        <location evidence="1">Membrane</location>
    </subcellularLocation>
</comment>
<dbReference type="AlphaFoldDB" id="A0A168RL10"/>
<evidence type="ECO:0000256" key="8">
    <source>
        <dbReference type="ARBA" id="ARBA00023136"/>
    </source>
</evidence>
<organism evidence="12 13">
    <name type="scientific">Mycoplasmopsis gallinarum</name>
    <dbReference type="NCBI Taxonomy" id="29557"/>
    <lineage>
        <taxon>Bacteria</taxon>
        <taxon>Bacillati</taxon>
        <taxon>Mycoplasmatota</taxon>
        <taxon>Mycoplasmoidales</taxon>
        <taxon>Metamycoplasmataceae</taxon>
        <taxon>Mycoplasmopsis</taxon>
    </lineage>
</organism>
<name>A0A168RL10_9BACT</name>
<dbReference type="GO" id="GO:0005524">
    <property type="term" value="F:ATP binding"/>
    <property type="evidence" value="ECO:0007669"/>
    <property type="project" value="UniProtKB-KW"/>
</dbReference>
<evidence type="ECO:0000256" key="5">
    <source>
        <dbReference type="ARBA" id="ARBA00022840"/>
    </source>
</evidence>
<evidence type="ECO:0000313" key="13">
    <source>
        <dbReference type="Proteomes" id="UP000076983"/>
    </source>
</evidence>
<evidence type="ECO:0000256" key="7">
    <source>
        <dbReference type="ARBA" id="ARBA00023065"/>
    </source>
</evidence>